<evidence type="ECO:0000313" key="3">
    <source>
        <dbReference type="Proteomes" id="UP000092993"/>
    </source>
</evidence>
<dbReference type="EMBL" id="LUGG01000004">
    <property type="protein sequence ID" value="OBZ75103.1"/>
    <property type="molecule type" value="Genomic_DNA"/>
</dbReference>
<proteinExistence type="predicted"/>
<comment type="caution">
    <text evidence="2">The sequence shown here is derived from an EMBL/GenBank/DDBJ whole genome shotgun (WGS) entry which is preliminary data.</text>
</comment>
<dbReference type="OMA" id="KQYNARS"/>
<dbReference type="Proteomes" id="UP000092993">
    <property type="component" value="Unassembled WGS sequence"/>
</dbReference>
<keyword evidence="3" id="KW-1185">Reference proteome</keyword>
<evidence type="ECO:0000256" key="1">
    <source>
        <dbReference type="SAM" id="SignalP"/>
    </source>
</evidence>
<keyword evidence="1" id="KW-0732">Signal</keyword>
<organism evidence="2 3">
    <name type="scientific">Grifola frondosa</name>
    <name type="common">Maitake</name>
    <name type="synonym">Polyporus frondosus</name>
    <dbReference type="NCBI Taxonomy" id="5627"/>
    <lineage>
        <taxon>Eukaryota</taxon>
        <taxon>Fungi</taxon>
        <taxon>Dikarya</taxon>
        <taxon>Basidiomycota</taxon>
        <taxon>Agaricomycotina</taxon>
        <taxon>Agaricomycetes</taxon>
        <taxon>Polyporales</taxon>
        <taxon>Grifolaceae</taxon>
        <taxon>Grifola</taxon>
    </lineage>
</organism>
<feature type="signal peptide" evidence="1">
    <location>
        <begin position="1"/>
        <end position="21"/>
    </location>
</feature>
<gene>
    <name evidence="2" type="ORF">A0H81_04857</name>
</gene>
<reference evidence="2 3" key="1">
    <citation type="submission" date="2016-03" db="EMBL/GenBank/DDBJ databases">
        <title>Whole genome sequencing of Grifola frondosa 9006-11.</title>
        <authorList>
            <person name="Min B."/>
            <person name="Park H."/>
            <person name="Kim J.-G."/>
            <person name="Cho H."/>
            <person name="Oh Y.-L."/>
            <person name="Kong W.-S."/>
            <person name="Choi I.-G."/>
        </authorList>
    </citation>
    <scope>NUCLEOTIDE SEQUENCE [LARGE SCALE GENOMIC DNA]</scope>
    <source>
        <strain evidence="2 3">9006-11</strain>
    </source>
</reference>
<name>A0A1C7MDV3_GRIFR</name>
<protein>
    <submittedName>
        <fullName evidence="2">Uncharacterized protein</fullName>
    </submittedName>
</protein>
<dbReference type="OrthoDB" id="2730320at2759"/>
<dbReference type="AlphaFoldDB" id="A0A1C7MDV3"/>
<accession>A0A1C7MDV3</accession>
<feature type="chain" id="PRO_5008889084" evidence="1">
    <location>
        <begin position="22"/>
        <end position="79"/>
    </location>
</feature>
<sequence>MQSRLVLLFIAFLTFALLVASSPVPVNEDALVKKALKQYNAKRSEGKRDDGHFIPKPKPKPSKIWRAAEAAPTAAVKRN</sequence>
<evidence type="ECO:0000313" key="2">
    <source>
        <dbReference type="EMBL" id="OBZ75103.1"/>
    </source>
</evidence>